<feature type="non-terminal residue" evidence="1">
    <location>
        <position position="1"/>
    </location>
</feature>
<dbReference type="EMBL" id="AJSR01001470">
    <property type="protein sequence ID" value="EKM30824.1"/>
    <property type="molecule type" value="Genomic_DNA"/>
</dbReference>
<accession>A0A454CWM7</accession>
<proteinExistence type="predicted"/>
<dbReference type="AlphaFoldDB" id="A0A454CWM7"/>
<dbReference type="Proteomes" id="UP000008367">
    <property type="component" value="Unassembled WGS sequence"/>
</dbReference>
<evidence type="ECO:0000313" key="2">
    <source>
        <dbReference type="Proteomes" id="UP000008367"/>
    </source>
</evidence>
<comment type="caution">
    <text evidence="1">The sequence shown here is derived from an EMBL/GenBank/DDBJ whole genome shotgun (WGS) entry which is preliminary data.</text>
</comment>
<protein>
    <submittedName>
        <fullName evidence="1">Uncharacterized protein</fullName>
    </submittedName>
</protein>
<sequence>RRVRFDKGQFLTLIRDANNKNYAWGTKKQPSGCYLTVWF</sequence>
<organism evidence="1 2">
    <name type="scientific">Vibrio harveyi</name>
    <name type="common">Beneckea harveyi</name>
    <dbReference type="NCBI Taxonomy" id="669"/>
    <lineage>
        <taxon>Bacteria</taxon>
        <taxon>Pseudomonadati</taxon>
        <taxon>Pseudomonadota</taxon>
        <taxon>Gammaproteobacteria</taxon>
        <taxon>Vibrionales</taxon>
        <taxon>Vibrionaceae</taxon>
        <taxon>Vibrio</taxon>
    </lineage>
</organism>
<gene>
    <name evidence="1" type="ORF">VCHENC02_3465B</name>
</gene>
<name>A0A454CWM7_VIBHA</name>
<reference evidence="1 2" key="1">
    <citation type="submission" date="2012-10" db="EMBL/GenBank/DDBJ databases">
        <title>Genome sequence of Vibrio Cholerae HENC-02.</title>
        <authorList>
            <person name="Eppinger M."/>
            <person name="Hasan N.A."/>
            <person name="Sengamalay N."/>
            <person name="Hine E."/>
            <person name="Su Q."/>
            <person name="Daugherty S.C."/>
            <person name="Young S."/>
            <person name="Sadzewicz L."/>
            <person name="Tallon L."/>
            <person name="Cebula T.A."/>
            <person name="Ravel J."/>
            <person name="Colwell R.R."/>
        </authorList>
    </citation>
    <scope>NUCLEOTIDE SEQUENCE [LARGE SCALE GENOMIC DNA]</scope>
    <source>
        <strain evidence="1 2">HENC-02</strain>
    </source>
</reference>
<evidence type="ECO:0000313" key="1">
    <source>
        <dbReference type="EMBL" id="EKM30824.1"/>
    </source>
</evidence>